<feature type="domain" description="F-box" evidence="1">
    <location>
        <begin position="1"/>
        <end position="49"/>
    </location>
</feature>
<organism evidence="2 3">
    <name type="scientific">Crepidotus variabilis</name>
    <dbReference type="NCBI Taxonomy" id="179855"/>
    <lineage>
        <taxon>Eukaryota</taxon>
        <taxon>Fungi</taxon>
        <taxon>Dikarya</taxon>
        <taxon>Basidiomycota</taxon>
        <taxon>Agaricomycotina</taxon>
        <taxon>Agaricomycetes</taxon>
        <taxon>Agaricomycetidae</taxon>
        <taxon>Agaricales</taxon>
        <taxon>Agaricineae</taxon>
        <taxon>Crepidotaceae</taxon>
        <taxon>Crepidotus</taxon>
    </lineage>
</organism>
<dbReference type="InterPro" id="IPR001810">
    <property type="entry name" value="F-box_dom"/>
</dbReference>
<accession>A0A9P6JJ14</accession>
<dbReference type="InterPro" id="IPR032675">
    <property type="entry name" value="LRR_dom_sf"/>
</dbReference>
<evidence type="ECO:0000313" key="2">
    <source>
        <dbReference type="EMBL" id="KAF9522812.1"/>
    </source>
</evidence>
<evidence type="ECO:0000259" key="1">
    <source>
        <dbReference type="PROSITE" id="PS50181"/>
    </source>
</evidence>
<keyword evidence="3" id="KW-1185">Reference proteome</keyword>
<proteinExistence type="predicted"/>
<evidence type="ECO:0000313" key="3">
    <source>
        <dbReference type="Proteomes" id="UP000807306"/>
    </source>
</evidence>
<reference evidence="2" key="1">
    <citation type="submission" date="2020-11" db="EMBL/GenBank/DDBJ databases">
        <authorList>
            <consortium name="DOE Joint Genome Institute"/>
            <person name="Ahrendt S."/>
            <person name="Riley R."/>
            <person name="Andreopoulos W."/>
            <person name="Labutti K."/>
            <person name="Pangilinan J."/>
            <person name="Ruiz-Duenas F.J."/>
            <person name="Barrasa J.M."/>
            <person name="Sanchez-Garcia M."/>
            <person name="Camarero S."/>
            <person name="Miyauchi S."/>
            <person name="Serrano A."/>
            <person name="Linde D."/>
            <person name="Babiker R."/>
            <person name="Drula E."/>
            <person name="Ayuso-Fernandez I."/>
            <person name="Pacheco R."/>
            <person name="Padilla G."/>
            <person name="Ferreira P."/>
            <person name="Barriuso J."/>
            <person name="Kellner H."/>
            <person name="Castanera R."/>
            <person name="Alfaro M."/>
            <person name="Ramirez L."/>
            <person name="Pisabarro A.G."/>
            <person name="Kuo A."/>
            <person name="Tritt A."/>
            <person name="Lipzen A."/>
            <person name="He G."/>
            <person name="Yan M."/>
            <person name="Ng V."/>
            <person name="Cullen D."/>
            <person name="Martin F."/>
            <person name="Rosso M.-N."/>
            <person name="Henrissat B."/>
            <person name="Hibbett D."/>
            <person name="Martinez A.T."/>
            <person name="Grigoriev I.V."/>
        </authorList>
    </citation>
    <scope>NUCLEOTIDE SEQUENCE</scope>
    <source>
        <strain evidence="2">CBS 506.95</strain>
    </source>
</reference>
<dbReference type="Proteomes" id="UP000807306">
    <property type="component" value="Unassembled WGS sequence"/>
</dbReference>
<comment type="caution">
    <text evidence="2">The sequence shown here is derived from an EMBL/GenBank/DDBJ whole genome shotgun (WGS) entry which is preliminary data.</text>
</comment>
<dbReference type="SMART" id="SM00256">
    <property type="entry name" value="FBOX"/>
    <property type="match status" value="1"/>
</dbReference>
<dbReference type="PROSITE" id="PS50181">
    <property type="entry name" value="FBOX"/>
    <property type="match status" value="1"/>
</dbReference>
<dbReference type="EMBL" id="MU157933">
    <property type="protein sequence ID" value="KAF9522812.1"/>
    <property type="molecule type" value="Genomic_DNA"/>
</dbReference>
<dbReference type="SUPFAM" id="SSF81383">
    <property type="entry name" value="F-box domain"/>
    <property type="match status" value="1"/>
</dbReference>
<protein>
    <recommendedName>
        <fullName evidence="1">F-box domain-containing protein</fullName>
    </recommendedName>
</protein>
<dbReference type="Pfam" id="PF00646">
    <property type="entry name" value="F-box"/>
    <property type="match status" value="1"/>
</dbReference>
<dbReference type="InterPro" id="IPR036047">
    <property type="entry name" value="F-box-like_dom_sf"/>
</dbReference>
<sequence length="578" mass="64919">MNAARTPPEILHEILHYVDFYSLPAFRSASRQFRDTALEFLYAKVWDISRLAGHLGDECWRTSGAAEDLPVCQSSGCYDCNRCYRYNNTRCILCSAFQRSGQILVHNLPVQQGFDQLVLRLNLMTEVALHFTCKTARHRGVVHMSKLIAALCSLPAGTVFVKARTLDIRFTTPHASLAASVLKLFLKHPRLRKIKVRSEGVIPSNVAASLLKILEEEGHQDIELELGLLPELSGPFWKSWSTLRSITSLVAHIDLHNAPPVVLRATYSHISQLPCLTHLRMDLEGSVERLSSPTTPYAFPFLVSFEIRSSFPAPMLDTLTMFRCPRLSTICLVIEHPPFLDPFHNILSAVLLSSSSLLEELSFTCEYDIEGELDPEYEMPVMRVDDNCLAPLFQMKNLTTLTLDPELRVDAITDKFLSDVAASLPALNIFVLGKSSLYSVVPCATVSGIQAVLESCLHLQTFHVPFKLGGTLVLQEVLLGLKRFGSLFAAHEPDAVLFHTELVRMRPGLERITVGYDQNLKAVTPGQEHLASEQDKHAYVTKYRGCSFENIGRQVFSIVPRQFVFAYLMNFQSIPRRF</sequence>
<gene>
    <name evidence="2" type="ORF">CPB83DRAFT_899316</name>
</gene>
<dbReference type="AlphaFoldDB" id="A0A9P6JJ14"/>
<name>A0A9P6JJ14_9AGAR</name>
<dbReference type="Gene3D" id="3.80.10.10">
    <property type="entry name" value="Ribonuclease Inhibitor"/>
    <property type="match status" value="1"/>
</dbReference>
<dbReference type="CDD" id="cd09917">
    <property type="entry name" value="F-box_SF"/>
    <property type="match status" value="1"/>
</dbReference>